<proteinExistence type="predicted"/>
<dbReference type="AlphaFoldDB" id="A0A4Z1ALH4"/>
<reference evidence="1" key="1">
    <citation type="journal article" date="2019" name="PLoS Negl. Trop. Dis.">
        <title>Revisiting the worldwide diversity of Leptospira species in the environment.</title>
        <authorList>
            <person name="Vincent A.T."/>
            <person name="Schiettekatte O."/>
            <person name="Bourhy P."/>
            <person name="Veyrier F.J."/>
            <person name="Picardeau M."/>
        </authorList>
    </citation>
    <scope>NUCLEOTIDE SEQUENCE [LARGE SCALE GENOMIC DNA]</scope>
    <source>
        <strain evidence="1">201601113</strain>
    </source>
</reference>
<dbReference type="SUPFAM" id="SSF52266">
    <property type="entry name" value="SGNH hydrolase"/>
    <property type="match status" value="1"/>
</dbReference>
<dbReference type="NCBIfam" id="NF047475">
    <property type="entry name" value="GDSL_LA_2490"/>
    <property type="match status" value="1"/>
</dbReference>
<sequence length="446" mass="49896">MDFAKKSFFGLVFLILIFLGTEAGLVLLRSPSLQYYRDLKLIHSFHPEYYVALEPGQSRYVSHFAGKWEGQFSINSLGLRGKEEPVPGKPKLLCLGDSLVMGFGVGDSDTFCQLLDGIQLKGEARQALNLGVDAYGSRGSYYRLKDISAKLDNVKEVLFFISPNDFDMPEVLAKKGILPDDQTDAIREKDPNYARNFKLQFILTRISYTLQALKLAYEQIQVTFAVTKLSVCKELDSAGFYRCSMLSAPEENTSAAGNGSVQSNVNRPSGNLVSYFESSFFRPIKKPNCDSDITPTSAVFGSICPEPVPAHVTCVDSAPSFESLPVLPELTQEYYQKMIDLAKERGFKLVPVILPIQIEEIYCYNNGKYHPLENYATRASAFFEKRGVKVLRFKKETGSMCGFDQNGKKFGILDHYIPEDGHFTKRGNIWAAESLKAKLKETDLAL</sequence>
<keyword evidence="2" id="KW-1185">Reference proteome</keyword>
<dbReference type="RefSeq" id="WP_135756223.1">
    <property type="nucleotide sequence ID" value="NZ_RQHS01000010.1"/>
</dbReference>
<name>A0A4Z1ALH4_9LEPT</name>
<dbReference type="OrthoDB" id="335816at2"/>
<accession>A0A4Z1ALH4</accession>
<gene>
    <name evidence="1" type="ORF">EHR06_06310</name>
</gene>
<comment type="caution">
    <text evidence="1">The sequence shown here is derived from an EMBL/GenBank/DDBJ whole genome shotgun (WGS) entry which is preliminary data.</text>
</comment>
<dbReference type="InterPro" id="IPR036514">
    <property type="entry name" value="SGNH_hydro_sf"/>
</dbReference>
<protein>
    <submittedName>
        <fullName evidence="1">Lipase</fullName>
    </submittedName>
</protein>
<dbReference type="EMBL" id="RQHS01000010">
    <property type="protein sequence ID" value="TGN02018.1"/>
    <property type="molecule type" value="Genomic_DNA"/>
</dbReference>
<evidence type="ECO:0000313" key="2">
    <source>
        <dbReference type="Proteomes" id="UP000297241"/>
    </source>
</evidence>
<dbReference type="Gene3D" id="3.40.50.1110">
    <property type="entry name" value="SGNH hydrolase"/>
    <property type="match status" value="1"/>
</dbReference>
<dbReference type="GO" id="GO:0016788">
    <property type="term" value="F:hydrolase activity, acting on ester bonds"/>
    <property type="evidence" value="ECO:0007669"/>
    <property type="project" value="UniProtKB-ARBA"/>
</dbReference>
<evidence type="ECO:0000313" key="1">
    <source>
        <dbReference type="EMBL" id="TGN02018.1"/>
    </source>
</evidence>
<dbReference type="Proteomes" id="UP000297241">
    <property type="component" value="Unassembled WGS sequence"/>
</dbReference>
<organism evidence="1 2">
    <name type="scientific">Leptospira dzoumogneensis</name>
    <dbReference type="NCBI Taxonomy" id="2484904"/>
    <lineage>
        <taxon>Bacteria</taxon>
        <taxon>Pseudomonadati</taxon>
        <taxon>Spirochaetota</taxon>
        <taxon>Spirochaetia</taxon>
        <taxon>Leptospirales</taxon>
        <taxon>Leptospiraceae</taxon>
        <taxon>Leptospira</taxon>
    </lineage>
</organism>